<dbReference type="Proteomes" id="UP000315363">
    <property type="component" value="Unassembled WGS sequence"/>
</dbReference>
<feature type="domain" description="TonB-dependent receptor plug" evidence="2">
    <location>
        <begin position="134"/>
        <end position="204"/>
    </location>
</feature>
<keyword evidence="1" id="KW-0998">Cell outer membrane</keyword>
<evidence type="ECO:0000256" key="1">
    <source>
        <dbReference type="PROSITE-ProRule" id="PRU01360"/>
    </source>
</evidence>
<reference evidence="3 4" key="1">
    <citation type="submission" date="2019-06" db="EMBL/GenBank/DDBJ databases">
        <title>A large-scale integrated study on North Sea by COGITO (Coastal Microbe Genomic &amp; Taxonomic Observatory).</title>
        <authorList>
            <person name="Teeling H."/>
        </authorList>
    </citation>
    <scope>NUCLEOTIDE SEQUENCE [LARGE SCALE GENOMIC DNA]</scope>
    <source>
        <strain evidence="3 4">MAR_2009_79</strain>
    </source>
</reference>
<keyword evidence="1" id="KW-1134">Transmembrane beta strand</keyword>
<comment type="similarity">
    <text evidence="1">Belongs to the TonB-dependent receptor family.</text>
</comment>
<organism evidence="3 4">
    <name type="scientific">Arenibacter algicola</name>
    <dbReference type="NCBI Taxonomy" id="616991"/>
    <lineage>
        <taxon>Bacteria</taxon>
        <taxon>Pseudomonadati</taxon>
        <taxon>Bacteroidota</taxon>
        <taxon>Flavobacteriia</taxon>
        <taxon>Flavobacteriales</taxon>
        <taxon>Flavobacteriaceae</taxon>
        <taxon>Arenibacter</taxon>
    </lineage>
</organism>
<keyword evidence="1" id="KW-0812">Transmembrane</keyword>
<keyword evidence="4" id="KW-1185">Reference proteome</keyword>
<dbReference type="PROSITE" id="PS52016">
    <property type="entry name" value="TONB_DEPENDENT_REC_3"/>
    <property type="match status" value="1"/>
</dbReference>
<dbReference type="SUPFAM" id="SSF56935">
    <property type="entry name" value="Porins"/>
    <property type="match status" value="1"/>
</dbReference>
<dbReference type="Gene3D" id="2.170.130.10">
    <property type="entry name" value="TonB-dependent receptor, plug domain"/>
    <property type="match status" value="1"/>
</dbReference>
<comment type="subcellular location">
    <subcellularLocation>
        <location evidence="1">Cell outer membrane</location>
        <topology evidence="1">Multi-pass membrane protein</topology>
    </subcellularLocation>
</comment>
<dbReference type="InterPro" id="IPR037066">
    <property type="entry name" value="Plug_dom_sf"/>
</dbReference>
<accession>A0ABY3AGK9</accession>
<comment type="caution">
    <text evidence="3">The sequence shown here is derived from an EMBL/GenBank/DDBJ whole genome shotgun (WGS) entry which is preliminary data.</text>
</comment>
<keyword evidence="1" id="KW-0813">Transport</keyword>
<dbReference type="Pfam" id="PF07715">
    <property type="entry name" value="Plug"/>
    <property type="match status" value="1"/>
</dbReference>
<evidence type="ECO:0000313" key="4">
    <source>
        <dbReference type="Proteomes" id="UP000315363"/>
    </source>
</evidence>
<name>A0ABY3AGK9_9FLAO</name>
<dbReference type="InterPro" id="IPR039426">
    <property type="entry name" value="TonB-dep_rcpt-like"/>
</dbReference>
<evidence type="ECO:0000313" key="3">
    <source>
        <dbReference type="EMBL" id="TQO39585.1"/>
    </source>
</evidence>
<dbReference type="EMBL" id="VHIF01000001">
    <property type="protein sequence ID" value="TQO39585.1"/>
    <property type="molecule type" value="Genomic_DNA"/>
</dbReference>
<evidence type="ECO:0000259" key="2">
    <source>
        <dbReference type="Pfam" id="PF07715"/>
    </source>
</evidence>
<sequence length="211" mass="23678">MKKIIIKILLLSFLFTIPIHLVYSQTKQKEKTLKGDLIDTEGLPVTDVTFSTDSIEVKAEIKESGSYRIQLNTTAQVVMAFSHTRGMKQIIYTGQRRANFIFESDTAVKKNVERETNRVKRDVNKYNNIYEMILAKVPGAKRNGNSIIITRGTQTLTASEEPLFIVDGFETQSIAHILPQEVNSIAIKRGTDTTEYGIKGANGVILITLKK</sequence>
<dbReference type="RefSeq" id="WP_142190826.1">
    <property type="nucleotide sequence ID" value="NZ_VHIF01000001.1"/>
</dbReference>
<protein>
    <submittedName>
        <fullName evidence="3">TonB-dependent receptor-like protein</fullName>
    </submittedName>
</protein>
<gene>
    <name evidence="3" type="ORF">GQ41_4265</name>
</gene>
<proteinExistence type="inferred from homology"/>
<keyword evidence="1" id="KW-0472">Membrane</keyword>
<dbReference type="InterPro" id="IPR012910">
    <property type="entry name" value="Plug_dom"/>
</dbReference>